<sequence length="84" mass="9455">MKCLGSSENDKIHLWDYTAYVVPLSKLIFDAATIQQQRYSSCGFNSELENFKSLTTLLANPVEPQNQQQQQELTGVNTNLITTS</sequence>
<proteinExistence type="predicted"/>
<dbReference type="AlphaFoldDB" id="A0A9J5WSQ9"/>
<feature type="compositionally biased region" description="Polar residues" evidence="1">
    <location>
        <begin position="72"/>
        <end position="84"/>
    </location>
</feature>
<gene>
    <name evidence="2" type="ORF">H5410_058306</name>
</gene>
<dbReference type="EMBL" id="JACXVP010000011">
    <property type="protein sequence ID" value="KAG5578172.1"/>
    <property type="molecule type" value="Genomic_DNA"/>
</dbReference>
<name>A0A9J5WSQ9_SOLCO</name>
<evidence type="ECO:0000256" key="1">
    <source>
        <dbReference type="SAM" id="MobiDB-lite"/>
    </source>
</evidence>
<evidence type="ECO:0000313" key="2">
    <source>
        <dbReference type="EMBL" id="KAG5578172.1"/>
    </source>
</evidence>
<accession>A0A9J5WSQ9</accession>
<protein>
    <submittedName>
        <fullName evidence="2">Uncharacterized protein</fullName>
    </submittedName>
</protein>
<dbReference type="Proteomes" id="UP000824120">
    <property type="component" value="Chromosome 11"/>
</dbReference>
<comment type="caution">
    <text evidence="2">The sequence shown here is derived from an EMBL/GenBank/DDBJ whole genome shotgun (WGS) entry which is preliminary data.</text>
</comment>
<organism evidence="2 3">
    <name type="scientific">Solanum commersonii</name>
    <name type="common">Commerson's wild potato</name>
    <name type="synonym">Commerson's nightshade</name>
    <dbReference type="NCBI Taxonomy" id="4109"/>
    <lineage>
        <taxon>Eukaryota</taxon>
        <taxon>Viridiplantae</taxon>
        <taxon>Streptophyta</taxon>
        <taxon>Embryophyta</taxon>
        <taxon>Tracheophyta</taxon>
        <taxon>Spermatophyta</taxon>
        <taxon>Magnoliopsida</taxon>
        <taxon>eudicotyledons</taxon>
        <taxon>Gunneridae</taxon>
        <taxon>Pentapetalae</taxon>
        <taxon>asterids</taxon>
        <taxon>lamiids</taxon>
        <taxon>Solanales</taxon>
        <taxon>Solanaceae</taxon>
        <taxon>Solanoideae</taxon>
        <taxon>Solaneae</taxon>
        <taxon>Solanum</taxon>
    </lineage>
</organism>
<keyword evidence="3" id="KW-1185">Reference proteome</keyword>
<evidence type="ECO:0000313" key="3">
    <source>
        <dbReference type="Proteomes" id="UP000824120"/>
    </source>
</evidence>
<feature type="region of interest" description="Disordered" evidence="1">
    <location>
        <begin position="63"/>
        <end position="84"/>
    </location>
</feature>
<reference evidence="2 3" key="1">
    <citation type="submission" date="2020-09" db="EMBL/GenBank/DDBJ databases">
        <title>De no assembly of potato wild relative species, Solanum commersonii.</title>
        <authorList>
            <person name="Cho K."/>
        </authorList>
    </citation>
    <scope>NUCLEOTIDE SEQUENCE [LARGE SCALE GENOMIC DNA]</scope>
    <source>
        <strain evidence="2">LZ3.2</strain>
        <tissue evidence="2">Leaf</tissue>
    </source>
</reference>